<organism evidence="2 3">
    <name type="scientific">Cellulomonas biazotea</name>
    <dbReference type="NCBI Taxonomy" id="1709"/>
    <lineage>
        <taxon>Bacteria</taxon>
        <taxon>Bacillati</taxon>
        <taxon>Actinomycetota</taxon>
        <taxon>Actinomycetes</taxon>
        <taxon>Micrococcales</taxon>
        <taxon>Cellulomonadaceae</taxon>
        <taxon>Cellulomonas</taxon>
    </lineage>
</organism>
<reference evidence="2 3" key="1">
    <citation type="submission" date="2019-01" db="EMBL/GenBank/DDBJ databases">
        <title>Draft genome sequence of Cellulomonas takizawaensis strain TKZ-21.</title>
        <authorList>
            <person name="Yamamura H."/>
            <person name="Hayashi T."/>
            <person name="Hamada M."/>
            <person name="Serisawa Y."/>
            <person name="Matsuyama K."/>
            <person name="Nakagawa Y."/>
            <person name="Otoguro M."/>
            <person name="Yanagida F."/>
            <person name="Hayakawa M."/>
        </authorList>
    </citation>
    <scope>NUCLEOTIDE SEQUENCE [LARGE SCALE GENOMIC DNA]</scope>
    <source>
        <strain evidence="2 3">NBRC12680</strain>
    </source>
</reference>
<feature type="transmembrane region" description="Helical" evidence="1">
    <location>
        <begin position="34"/>
        <end position="58"/>
    </location>
</feature>
<evidence type="ECO:0000313" key="3">
    <source>
        <dbReference type="Proteomes" id="UP000289954"/>
    </source>
</evidence>
<protein>
    <recommendedName>
        <fullName evidence="4">Peptidase S26 domain-containing protein</fullName>
    </recommendedName>
</protein>
<evidence type="ECO:0000256" key="1">
    <source>
        <dbReference type="SAM" id="Phobius"/>
    </source>
</evidence>
<keyword evidence="1" id="KW-0472">Membrane</keyword>
<keyword evidence="3" id="KW-1185">Reference proteome</keyword>
<dbReference type="InterPro" id="IPR019533">
    <property type="entry name" value="Peptidase_S26"/>
</dbReference>
<evidence type="ECO:0000313" key="2">
    <source>
        <dbReference type="EMBL" id="GCE77483.1"/>
    </source>
</evidence>
<name>A0A402DTM8_9CELL</name>
<evidence type="ECO:0008006" key="4">
    <source>
        <dbReference type="Google" id="ProtNLM"/>
    </source>
</evidence>
<dbReference type="EMBL" id="BIMR01000214">
    <property type="protein sequence ID" value="GCE77483.1"/>
    <property type="molecule type" value="Genomic_DNA"/>
</dbReference>
<dbReference type="AlphaFoldDB" id="A0A402DTM8"/>
<dbReference type="Proteomes" id="UP000289954">
    <property type="component" value="Unassembled WGS sequence"/>
</dbReference>
<keyword evidence="1" id="KW-1133">Transmembrane helix</keyword>
<gene>
    <name evidence="2" type="ORF">CBZ_25390</name>
</gene>
<dbReference type="GO" id="GO:0006465">
    <property type="term" value="P:signal peptide processing"/>
    <property type="evidence" value="ECO:0007669"/>
    <property type="project" value="InterPro"/>
</dbReference>
<accession>A0A402DTM8</accession>
<dbReference type="GO" id="GO:0004252">
    <property type="term" value="F:serine-type endopeptidase activity"/>
    <property type="evidence" value="ECO:0007669"/>
    <property type="project" value="InterPro"/>
</dbReference>
<keyword evidence="1" id="KW-0812">Transmembrane</keyword>
<feature type="transmembrane region" description="Helical" evidence="1">
    <location>
        <begin position="158"/>
        <end position="179"/>
    </location>
</feature>
<dbReference type="CDD" id="cd06530">
    <property type="entry name" value="S26_SPase_I"/>
    <property type="match status" value="1"/>
</dbReference>
<proteinExistence type="predicted"/>
<comment type="caution">
    <text evidence="2">The sequence shown here is derived from an EMBL/GenBank/DDBJ whole genome shotgun (WGS) entry which is preliminary data.</text>
</comment>
<sequence>MSADARVVPGQGPAPARGRWRRPAARALRVLRDALLDVGAVVGTAAVVAVAVCLFAGVRPAIVVSGSMAPGIPVGALTVARTVPADAVAVGTVVTLPRPDGHGLVTHRVVASEPGPAGATRLTLQGDASSLPDPVPYDVRDVGVVLGSVPRVGAAVAWLQQHLVVVVLGLVALLALATVPARRRPPADEATRSGTS</sequence>
<dbReference type="RefSeq" id="WP_165446775.1">
    <property type="nucleotide sequence ID" value="NZ_BIMR01000214.1"/>
</dbReference>